<keyword evidence="3" id="KW-1185">Reference proteome</keyword>
<evidence type="ECO:0000313" key="2">
    <source>
        <dbReference type="EMBL" id="RDS80972.1"/>
    </source>
</evidence>
<dbReference type="Proteomes" id="UP000255334">
    <property type="component" value="Unassembled WGS sequence"/>
</dbReference>
<dbReference type="Pfam" id="PF05930">
    <property type="entry name" value="Phage_AlpA"/>
    <property type="match status" value="1"/>
</dbReference>
<sequence>MTEQTNQFNNRLIRANEVRYLLGLTRTTFYRLRRNGVIPRPIYIGRGAYWLLGEIEAVIASFLEERNLHNEDLSTSSSVPSRQRRPQLVHGRSRQRKGGHISS</sequence>
<gene>
    <name evidence="2" type="ORF">DWU99_18135</name>
</gene>
<evidence type="ECO:0000313" key="3">
    <source>
        <dbReference type="Proteomes" id="UP000255334"/>
    </source>
</evidence>
<name>A0A370WXX2_9GAMM</name>
<organism evidence="2 3">
    <name type="scientific">Dyella psychrodurans</name>
    <dbReference type="NCBI Taxonomy" id="1927960"/>
    <lineage>
        <taxon>Bacteria</taxon>
        <taxon>Pseudomonadati</taxon>
        <taxon>Pseudomonadota</taxon>
        <taxon>Gammaproteobacteria</taxon>
        <taxon>Lysobacterales</taxon>
        <taxon>Rhodanobacteraceae</taxon>
        <taxon>Dyella</taxon>
    </lineage>
</organism>
<feature type="compositionally biased region" description="Basic residues" evidence="1">
    <location>
        <begin position="82"/>
        <end position="103"/>
    </location>
</feature>
<dbReference type="AlphaFoldDB" id="A0A370WXX2"/>
<evidence type="ECO:0000256" key="1">
    <source>
        <dbReference type="SAM" id="MobiDB-lite"/>
    </source>
</evidence>
<dbReference type="InterPro" id="IPR010260">
    <property type="entry name" value="AlpA"/>
</dbReference>
<proteinExistence type="predicted"/>
<protein>
    <submittedName>
        <fullName evidence="2">AlpA family phage regulatory protein</fullName>
    </submittedName>
</protein>
<comment type="caution">
    <text evidence="2">The sequence shown here is derived from an EMBL/GenBank/DDBJ whole genome shotgun (WGS) entry which is preliminary data.</text>
</comment>
<dbReference type="EMBL" id="QRBF01000008">
    <property type="protein sequence ID" value="RDS80972.1"/>
    <property type="molecule type" value="Genomic_DNA"/>
</dbReference>
<accession>A0A370WXX2</accession>
<dbReference type="Gene3D" id="1.10.238.160">
    <property type="match status" value="1"/>
</dbReference>
<dbReference type="RefSeq" id="WP_115479500.1">
    <property type="nucleotide sequence ID" value="NZ_QRBF01000008.1"/>
</dbReference>
<dbReference type="OrthoDB" id="8455288at2"/>
<feature type="region of interest" description="Disordered" evidence="1">
    <location>
        <begin position="71"/>
        <end position="103"/>
    </location>
</feature>
<reference evidence="2 3" key="1">
    <citation type="submission" date="2018-07" db="EMBL/GenBank/DDBJ databases">
        <title>Dyella monticola sp. nov. and Dyella psychrodurans sp. nov. isolated from monsoon evergreen broad-leaved forest soil of Dinghu Mountain, China.</title>
        <authorList>
            <person name="Gao Z."/>
            <person name="Qiu L."/>
        </authorList>
    </citation>
    <scope>NUCLEOTIDE SEQUENCE [LARGE SCALE GENOMIC DNA]</scope>
    <source>
        <strain evidence="2 3">4MSK11</strain>
    </source>
</reference>